<proteinExistence type="predicted"/>
<dbReference type="EMBL" id="UINC01001695">
    <property type="protein sequence ID" value="SUZ86713.1"/>
    <property type="molecule type" value="Genomic_DNA"/>
</dbReference>
<organism evidence="1">
    <name type="scientific">marine metagenome</name>
    <dbReference type="NCBI Taxonomy" id="408172"/>
    <lineage>
        <taxon>unclassified sequences</taxon>
        <taxon>metagenomes</taxon>
        <taxon>ecological metagenomes</taxon>
    </lineage>
</organism>
<reference evidence="1" key="1">
    <citation type="submission" date="2018-05" db="EMBL/GenBank/DDBJ databases">
        <authorList>
            <person name="Lanie J.A."/>
            <person name="Ng W.-L."/>
            <person name="Kazmierczak K.M."/>
            <person name="Andrzejewski T.M."/>
            <person name="Davidsen T.M."/>
            <person name="Wayne K.J."/>
            <person name="Tettelin H."/>
            <person name="Glass J.I."/>
            <person name="Rusch D."/>
            <person name="Podicherti R."/>
            <person name="Tsui H.-C.T."/>
            <person name="Winkler M.E."/>
        </authorList>
    </citation>
    <scope>NUCLEOTIDE SEQUENCE</scope>
</reference>
<name>A0A381RBH4_9ZZZZ</name>
<accession>A0A381RBH4</accession>
<dbReference type="AlphaFoldDB" id="A0A381RBH4"/>
<gene>
    <name evidence="1" type="ORF">METZ01_LOCUS39567</name>
</gene>
<evidence type="ECO:0000313" key="1">
    <source>
        <dbReference type="EMBL" id="SUZ86713.1"/>
    </source>
</evidence>
<sequence length="71" mass="8208">MSNIKSLSTTLLILRITQNWWRDKEEYVKLIAATSVKKWHGENERDCHNGRFSCVLGTEMTLISGKKHAMT</sequence>
<protein>
    <submittedName>
        <fullName evidence="1">Uncharacterized protein</fullName>
    </submittedName>
</protein>